<dbReference type="CDD" id="cd06445">
    <property type="entry name" value="ATase"/>
    <property type="match status" value="1"/>
</dbReference>
<evidence type="ECO:0000256" key="1">
    <source>
        <dbReference type="ARBA" id="ARBA00022763"/>
    </source>
</evidence>
<gene>
    <name evidence="3" type="ordered locus">Marme_2065</name>
</gene>
<dbReference type="EMBL" id="CP002583">
    <property type="protein sequence ID" value="ADZ91313.1"/>
    <property type="molecule type" value="Genomic_DNA"/>
</dbReference>
<dbReference type="GO" id="GO:0006281">
    <property type="term" value="P:DNA repair"/>
    <property type="evidence" value="ECO:0007669"/>
    <property type="project" value="InterPro"/>
</dbReference>
<keyword evidence="1" id="KW-0227">DNA damage</keyword>
<sequence length="104" mass="11942">MTNQEQQDFKSQVFLLLSSSDAGDIFSYGQLAKLAGAPRHARLVGRILRELPKKSTLPWHRVINARKMISFPENSEAYNRQRERLEAEGWVITGQKLLTKEESK</sequence>
<dbReference type="RefSeq" id="WP_013661218.1">
    <property type="nucleotide sequence ID" value="NC_015276.1"/>
</dbReference>
<dbReference type="eggNOG" id="COG3695">
    <property type="taxonomic scope" value="Bacteria"/>
</dbReference>
<dbReference type="InterPro" id="IPR014048">
    <property type="entry name" value="MethylDNA_cys_MeTrfase_DNA-bd"/>
</dbReference>
<keyword evidence="3" id="KW-0489">Methyltransferase</keyword>
<dbReference type="GO" id="GO:0032259">
    <property type="term" value="P:methylation"/>
    <property type="evidence" value="ECO:0007669"/>
    <property type="project" value="UniProtKB-KW"/>
</dbReference>
<reference evidence="3 4" key="1">
    <citation type="journal article" date="2012" name="Stand. Genomic Sci.">
        <title>Complete genome sequence of the melanogenic marine bacterium Marinomonas mediterranea type strain (MMB-1(T)).</title>
        <authorList>
            <person name="Lucas-Elio P."/>
            <person name="Goodwin L."/>
            <person name="Woyke T."/>
            <person name="Pitluck S."/>
            <person name="Nolan M."/>
            <person name="Kyrpides N.C."/>
            <person name="Detter J.C."/>
            <person name="Copeland A."/>
            <person name="Teshima H."/>
            <person name="Bruce D."/>
            <person name="Detter C."/>
            <person name="Tapia R."/>
            <person name="Han S."/>
            <person name="Land M.L."/>
            <person name="Ivanova N."/>
            <person name="Mikhailova N."/>
            <person name="Johnston A.W."/>
            <person name="Sanchez-Amat A."/>
        </authorList>
    </citation>
    <scope>NUCLEOTIDE SEQUENCE [LARGE SCALE GENOMIC DNA]</scope>
    <source>
        <strain evidence="4">ATCC 700492 / JCM 21426 / NBRC 103028 / MMB-1</strain>
    </source>
</reference>
<keyword evidence="3" id="KW-0808">Transferase</keyword>
<accession>F2K3H1</accession>
<dbReference type="PATRIC" id="fig|717774.3.peg.2127"/>
<dbReference type="Proteomes" id="UP000001062">
    <property type="component" value="Chromosome"/>
</dbReference>
<dbReference type="InterPro" id="IPR036388">
    <property type="entry name" value="WH-like_DNA-bd_sf"/>
</dbReference>
<evidence type="ECO:0000313" key="4">
    <source>
        <dbReference type="Proteomes" id="UP000001062"/>
    </source>
</evidence>
<dbReference type="OrthoDB" id="9132167at2"/>
<evidence type="ECO:0000313" key="3">
    <source>
        <dbReference type="EMBL" id="ADZ91313.1"/>
    </source>
</evidence>
<dbReference type="InterPro" id="IPR036217">
    <property type="entry name" value="MethylDNA_cys_MeTrfase_DNAb"/>
</dbReference>
<dbReference type="AlphaFoldDB" id="F2K3H1"/>
<dbReference type="SUPFAM" id="SSF46767">
    <property type="entry name" value="Methylated DNA-protein cysteine methyltransferase, C-terminal domain"/>
    <property type="match status" value="1"/>
</dbReference>
<proteinExistence type="predicted"/>
<dbReference type="KEGG" id="mme:Marme_2065"/>
<evidence type="ECO:0000259" key="2">
    <source>
        <dbReference type="Pfam" id="PF01035"/>
    </source>
</evidence>
<dbReference type="Gene3D" id="1.10.10.10">
    <property type="entry name" value="Winged helix-like DNA-binding domain superfamily/Winged helix DNA-binding domain"/>
    <property type="match status" value="1"/>
</dbReference>
<dbReference type="GO" id="GO:0008168">
    <property type="term" value="F:methyltransferase activity"/>
    <property type="evidence" value="ECO:0007669"/>
    <property type="project" value="UniProtKB-KW"/>
</dbReference>
<dbReference type="PANTHER" id="PTHR42942">
    <property type="entry name" value="6-O-METHYLGUANINE DNA METHYLTRANSFERASE"/>
    <property type="match status" value="1"/>
</dbReference>
<keyword evidence="4" id="KW-1185">Reference proteome</keyword>
<dbReference type="Pfam" id="PF01035">
    <property type="entry name" value="DNA_binding_1"/>
    <property type="match status" value="1"/>
</dbReference>
<feature type="domain" description="Methylated-DNA-[protein]-cysteine S-methyltransferase DNA binding" evidence="2">
    <location>
        <begin position="8"/>
        <end position="89"/>
    </location>
</feature>
<name>F2K3H1_MARM1</name>
<protein>
    <submittedName>
        <fullName evidence="3">Methylated-DNA-(Protein)-cysteine S-methyltransferase DNA binding protein</fullName>
    </submittedName>
</protein>
<dbReference type="STRING" id="717774.Marme_2065"/>
<dbReference type="PANTHER" id="PTHR42942:SF1">
    <property type="entry name" value="ALKYLTRANSFERASE-LIKE PROTEIN 1"/>
    <property type="match status" value="1"/>
</dbReference>
<organism evidence="3 4">
    <name type="scientific">Marinomonas mediterranea (strain ATCC 700492 / JCM 21426 / NBRC 103028 / MMB-1)</name>
    <dbReference type="NCBI Taxonomy" id="717774"/>
    <lineage>
        <taxon>Bacteria</taxon>
        <taxon>Pseudomonadati</taxon>
        <taxon>Pseudomonadota</taxon>
        <taxon>Gammaproteobacteria</taxon>
        <taxon>Oceanospirillales</taxon>
        <taxon>Oceanospirillaceae</taxon>
        <taxon>Marinomonas</taxon>
    </lineage>
</organism>
<dbReference type="HOGENOM" id="CLU_000445_52_5_6"/>
<dbReference type="InterPro" id="IPR052520">
    <property type="entry name" value="ATL_DNA_repair"/>
</dbReference>